<comment type="caution">
    <text evidence="2">The sequence shown here is derived from an EMBL/GenBank/DDBJ whole genome shotgun (WGS) entry which is preliminary data.</text>
</comment>
<keyword evidence="3" id="KW-1185">Reference proteome</keyword>
<sequence>MPCNKKTIVLLAAGALFTLALLPVPAAALSHGGNDSLRSFPLSFWEYLYENEYYQPVSTLTASLEPDESDWIQKAALGAWSEWLLRNHDSATGLLRKIVEEADLDFEEKNSYQRKLEGWYLSGRQLDAFKKFRVSRNTSSDGQALHHGSDNKGDPLTLLNTSIYHVFSRNPDEARDAFYQLSGAAEEPFMERTETDNFYRELNALPSSKSPFLAGALSTFVPGSGMLYAGRTWDAAYSFLLAGGLAALTGESIVNNGLNHYSSIILGGLGFSFHIGNIYGSYRRVKEYNESLYYDLDNASDDILDKYYTP</sequence>
<evidence type="ECO:0008006" key="4">
    <source>
        <dbReference type="Google" id="ProtNLM"/>
    </source>
</evidence>
<accession>A0A8J7RQ68</accession>
<gene>
    <name evidence="2" type="ORF">NATSA_04290</name>
</gene>
<name>A0A8J7RQ68_9BACT</name>
<feature type="signal peptide" evidence="1">
    <location>
        <begin position="1"/>
        <end position="28"/>
    </location>
</feature>
<protein>
    <recommendedName>
        <fullName evidence="4">DUF3943 domain-containing protein</fullName>
    </recommendedName>
</protein>
<evidence type="ECO:0000256" key="1">
    <source>
        <dbReference type="SAM" id="SignalP"/>
    </source>
</evidence>
<proteinExistence type="predicted"/>
<dbReference type="Proteomes" id="UP000673975">
    <property type="component" value="Unassembled WGS sequence"/>
</dbReference>
<organism evidence="2 3">
    <name type="scientific">Natronogracilivirga saccharolytica</name>
    <dbReference type="NCBI Taxonomy" id="2812953"/>
    <lineage>
        <taxon>Bacteria</taxon>
        <taxon>Pseudomonadati</taxon>
        <taxon>Balneolota</taxon>
        <taxon>Balneolia</taxon>
        <taxon>Balneolales</taxon>
        <taxon>Cyclonatronaceae</taxon>
        <taxon>Natronogracilivirga</taxon>
    </lineage>
</organism>
<feature type="chain" id="PRO_5035206881" description="DUF3943 domain-containing protein" evidence="1">
    <location>
        <begin position="29"/>
        <end position="310"/>
    </location>
</feature>
<dbReference type="EMBL" id="JAFIDN010000002">
    <property type="protein sequence ID" value="MBP3191879.1"/>
    <property type="molecule type" value="Genomic_DNA"/>
</dbReference>
<dbReference type="RefSeq" id="WP_210510719.1">
    <property type="nucleotide sequence ID" value="NZ_JAFIDN010000002.1"/>
</dbReference>
<reference evidence="2" key="1">
    <citation type="submission" date="2021-02" db="EMBL/GenBank/DDBJ databases">
        <title>Natronogracilivirga saccharolytica gen. nov. sp. nov. a new anaerobic, haloalkiliphilic carbohydrate-fermenting bacterium from soda lake and proposing of Cyclonatronumiaceae fam. nov. in the phylum Balneolaeota.</title>
        <authorList>
            <person name="Zhilina T.N."/>
            <person name="Sorokin D.Y."/>
            <person name="Zavarzina D.G."/>
            <person name="Toshchakov S.V."/>
            <person name="Kublanov I.V."/>
        </authorList>
    </citation>
    <scope>NUCLEOTIDE SEQUENCE</scope>
    <source>
        <strain evidence="2">Z-1702</strain>
    </source>
</reference>
<keyword evidence="1" id="KW-0732">Signal</keyword>
<evidence type="ECO:0000313" key="2">
    <source>
        <dbReference type="EMBL" id="MBP3191879.1"/>
    </source>
</evidence>
<evidence type="ECO:0000313" key="3">
    <source>
        <dbReference type="Proteomes" id="UP000673975"/>
    </source>
</evidence>
<dbReference type="AlphaFoldDB" id="A0A8J7RQ68"/>